<gene>
    <name evidence="10" type="ORF">H7849_25160</name>
</gene>
<evidence type="ECO:0000256" key="2">
    <source>
        <dbReference type="ARBA" id="ARBA00022475"/>
    </source>
</evidence>
<feature type="domain" description="ABC3 transporter permease C-terminal" evidence="8">
    <location>
        <begin position="767"/>
        <end position="871"/>
    </location>
</feature>
<evidence type="ECO:0000313" key="10">
    <source>
        <dbReference type="EMBL" id="QNI32236.1"/>
    </source>
</evidence>
<protein>
    <submittedName>
        <fullName evidence="10">ABC transporter permease</fullName>
    </submittedName>
</protein>
<feature type="transmembrane region" description="Helical" evidence="7">
    <location>
        <begin position="410"/>
        <end position="434"/>
    </location>
</feature>
<dbReference type="Proteomes" id="UP000515312">
    <property type="component" value="Chromosome"/>
</dbReference>
<evidence type="ECO:0000259" key="8">
    <source>
        <dbReference type="Pfam" id="PF02687"/>
    </source>
</evidence>
<dbReference type="InterPro" id="IPR003838">
    <property type="entry name" value="ABC3_permease_C"/>
</dbReference>
<evidence type="ECO:0000256" key="1">
    <source>
        <dbReference type="ARBA" id="ARBA00004651"/>
    </source>
</evidence>
<feature type="transmembrane region" description="Helical" evidence="7">
    <location>
        <begin position="507"/>
        <end position="528"/>
    </location>
</feature>
<dbReference type="GO" id="GO:0005886">
    <property type="term" value="C:plasma membrane"/>
    <property type="evidence" value="ECO:0007669"/>
    <property type="project" value="UniProtKB-SubCell"/>
</dbReference>
<comment type="subcellular location">
    <subcellularLocation>
        <location evidence="1">Cell membrane</location>
        <topology evidence="1">Multi-pass membrane protein</topology>
    </subcellularLocation>
</comment>
<dbReference type="EMBL" id="CP060394">
    <property type="protein sequence ID" value="QNI32236.1"/>
    <property type="molecule type" value="Genomic_DNA"/>
</dbReference>
<sequence length="888" mass="97548">MSLWSRISNVFRGECLNRDIEEEFEAHVAEAVEQGRDPEEARRALGAAIRQRQESHDVRVIGWLDSLRADLVFGWRQLKRNKVTSAAAILSLALAIGACTSAFRLIDALLLRPLPVKHPERLYVLSRYGMGFDNKPGEWDSWAYPCFQLMRAAAKDEAELIAVSYVSRTDITYKTDNEIEKANVQYVSGWLFPTYGIEPALGRLFTENDDLKPGAAPYAVLSYDYWTRRFGRDPHVIGRTLHVDDRVYGGVFEIIGVSEKKFTGTEPGTLVDIFVPTMMHNGVTRNDWTWFRTLAVVSPGVAIEPLRAKLEAVSHAFEAQRLSGETGLSQETLKNVLANQVRMEPAPTGASGMQQEYSHALAALAVLVLMVLLIACANVANLMTAQAAARAREMALRVSIGAGRWRLVQMVLVESILLACLAAASGALFAWWSAPFVVSMINPPDNPARVILPADWRVLGFGIALTLIVVLLFGLLPALRASSVKPVSILKGGDDPHSRQRMMHGMIALQVAFCFLVLFVAGLFVTTFERLSNKSTGFSTERILLLETTSRPAQSSLYWDQVADHLRSVPGVERVSQASWALLKGVGWNDSISVNGGPPSVDLAYFLSVSPGFLETMRIPLLAGRDFREGDLYPNAAIVNETFARKFLNDANPVGRAFVKASDDGSRERMQVIGVMRDAYYRGLREPMLPVIFTPIHNMNKNGEMHPLKSDTFIVRTASANPMALASMLRQDVAKARSGFHVSNVRTQLELNQSQTIRERLLATLAFFFGAVALLLAGVGLYGVLNYSVQQREREIGIRMALGARIGDVARRVTAGIAFAVIVGTIAGLALGMASVRYVESLLYEVKATDANVLAVPCLTILLAVVIAAVPAVLRALRIDPVAMLRVE</sequence>
<organism evidence="10 11">
    <name type="scientific">Alloacidobacterium dinghuense</name>
    <dbReference type="NCBI Taxonomy" id="2763107"/>
    <lineage>
        <taxon>Bacteria</taxon>
        <taxon>Pseudomonadati</taxon>
        <taxon>Acidobacteriota</taxon>
        <taxon>Terriglobia</taxon>
        <taxon>Terriglobales</taxon>
        <taxon>Acidobacteriaceae</taxon>
        <taxon>Alloacidobacterium</taxon>
    </lineage>
</organism>
<proteinExistence type="inferred from homology"/>
<dbReference type="NCBIfam" id="TIGR03434">
    <property type="entry name" value="ADOP"/>
    <property type="match status" value="1"/>
</dbReference>
<keyword evidence="2" id="KW-1003">Cell membrane</keyword>
<reference evidence="10 11" key="1">
    <citation type="submission" date="2020-08" db="EMBL/GenBank/DDBJ databases">
        <title>Edaphobacter telluris sp. nov. and Acidobacterium dinghuensis sp. nov., two acidobacteria isolated from forest soil.</title>
        <authorList>
            <person name="Fu J."/>
            <person name="Qiu L."/>
        </authorList>
    </citation>
    <scope>NUCLEOTIDE SEQUENCE [LARGE SCALE GENOMIC DNA]</scope>
    <source>
        <strain evidence="10">4Y35</strain>
    </source>
</reference>
<keyword evidence="3 7" id="KW-0812">Transmembrane</keyword>
<dbReference type="InterPro" id="IPR025857">
    <property type="entry name" value="MacB_PCD"/>
</dbReference>
<accession>A0A7G8BI66</accession>
<feature type="transmembrane region" description="Helical" evidence="7">
    <location>
        <begin position="454"/>
        <end position="476"/>
    </location>
</feature>
<comment type="similarity">
    <text evidence="6">Belongs to the ABC-4 integral membrane protein family.</text>
</comment>
<evidence type="ECO:0000256" key="6">
    <source>
        <dbReference type="ARBA" id="ARBA00038076"/>
    </source>
</evidence>
<dbReference type="AlphaFoldDB" id="A0A7G8BI66"/>
<keyword evidence="5 7" id="KW-0472">Membrane</keyword>
<dbReference type="GO" id="GO:0022857">
    <property type="term" value="F:transmembrane transporter activity"/>
    <property type="evidence" value="ECO:0007669"/>
    <property type="project" value="TreeGrafter"/>
</dbReference>
<dbReference type="RefSeq" id="WP_186743191.1">
    <property type="nucleotide sequence ID" value="NZ_CP060394.1"/>
</dbReference>
<keyword evidence="11" id="KW-1185">Reference proteome</keyword>
<evidence type="ECO:0000259" key="9">
    <source>
        <dbReference type="Pfam" id="PF12704"/>
    </source>
</evidence>
<dbReference type="PANTHER" id="PTHR30572:SF4">
    <property type="entry name" value="ABC TRANSPORTER PERMEASE YTRF"/>
    <property type="match status" value="1"/>
</dbReference>
<dbReference type="KEGG" id="adin:H7849_25160"/>
<dbReference type="InterPro" id="IPR017800">
    <property type="entry name" value="ADOP"/>
</dbReference>
<dbReference type="InterPro" id="IPR050250">
    <property type="entry name" value="Macrolide_Exporter_MacB"/>
</dbReference>
<feature type="domain" description="MacB-like periplasmic core" evidence="9">
    <location>
        <begin position="85"/>
        <end position="312"/>
    </location>
</feature>
<evidence type="ECO:0000256" key="5">
    <source>
        <dbReference type="ARBA" id="ARBA00023136"/>
    </source>
</evidence>
<feature type="domain" description="MacB-like periplasmic core" evidence="9">
    <location>
        <begin position="517"/>
        <end position="724"/>
    </location>
</feature>
<feature type="domain" description="ABC3 transporter permease C-terminal" evidence="8">
    <location>
        <begin position="366"/>
        <end position="485"/>
    </location>
</feature>
<keyword evidence="4 7" id="KW-1133">Transmembrane helix</keyword>
<dbReference type="PANTHER" id="PTHR30572">
    <property type="entry name" value="MEMBRANE COMPONENT OF TRANSPORTER-RELATED"/>
    <property type="match status" value="1"/>
</dbReference>
<feature type="transmembrane region" description="Helical" evidence="7">
    <location>
        <begin position="761"/>
        <end position="785"/>
    </location>
</feature>
<feature type="transmembrane region" description="Helical" evidence="7">
    <location>
        <begin position="854"/>
        <end position="877"/>
    </location>
</feature>
<name>A0A7G8BI66_9BACT</name>
<dbReference type="Pfam" id="PF12704">
    <property type="entry name" value="MacB_PCD"/>
    <property type="match status" value="2"/>
</dbReference>
<evidence type="ECO:0000256" key="3">
    <source>
        <dbReference type="ARBA" id="ARBA00022692"/>
    </source>
</evidence>
<feature type="transmembrane region" description="Helical" evidence="7">
    <location>
        <begin position="813"/>
        <end position="834"/>
    </location>
</feature>
<evidence type="ECO:0000256" key="7">
    <source>
        <dbReference type="SAM" id="Phobius"/>
    </source>
</evidence>
<dbReference type="Pfam" id="PF02687">
    <property type="entry name" value="FtsX"/>
    <property type="match status" value="2"/>
</dbReference>
<feature type="transmembrane region" description="Helical" evidence="7">
    <location>
        <begin position="361"/>
        <end position="389"/>
    </location>
</feature>
<evidence type="ECO:0000313" key="11">
    <source>
        <dbReference type="Proteomes" id="UP000515312"/>
    </source>
</evidence>
<evidence type="ECO:0000256" key="4">
    <source>
        <dbReference type="ARBA" id="ARBA00022989"/>
    </source>
</evidence>
<feature type="transmembrane region" description="Helical" evidence="7">
    <location>
        <begin position="86"/>
        <end position="106"/>
    </location>
</feature>